<keyword evidence="3" id="KW-0418">Kinase</keyword>
<feature type="compositionally biased region" description="Basic and acidic residues" evidence="1">
    <location>
        <begin position="254"/>
        <end position="272"/>
    </location>
</feature>
<feature type="compositionally biased region" description="Polar residues" evidence="1">
    <location>
        <begin position="1"/>
        <end position="20"/>
    </location>
</feature>
<feature type="compositionally biased region" description="Basic residues" evidence="1">
    <location>
        <begin position="41"/>
        <end position="51"/>
    </location>
</feature>
<feature type="compositionally biased region" description="Basic and acidic residues" evidence="1">
    <location>
        <begin position="31"/>
        <end position="40"/>
    </location>
</feature>
<dbReference type="GeneID" id="124293524"/>
<keyword evidence="3" id="KW-0808">Transferase</keyword>
<feature type="region of interest" description="Disordered" evidence="1">
    <location>
        <begin position="1"/>
        <end position="85"/>
    </location>
</feature>
<reference evidence="3" key="1">
    <citation type="submission" date="2025-08" db="UniProtKB">
        <authorList>
            <consortium name="RefSeq"/>
        </authorList>
    </citation>
    <scope>IDENTIFICATION</scope>
    <source>
        <tissue evidence="3">Thorax and Abdomen</tissue>
    </source>
</reference>
<organism evidence="2 3">
    <name type="scientific">Neodiprion lecontei</name>
    <name type="common">Redheaded pine sawfly</name>
    <dbReference type="NCBI Taxonomy" id="441921"/>
    <lineage>
        <taxon>Eukaryota</taxon>
        <taxon>Metazoa</taxon>
        <taxon>Ecdysozoa</taxon>
        <taxon>Arthropoda</taxon>
        <taxon>Hexapoda</taxon>
        <taxon>Insecta</taxon>
        <taxon>Pterygota</taxon>
        <taxon>Neoptera</taxon>
        <taxon>Endopterygota</taxon>
        <taxon>Hymenoptera</taxon>
        <taxon>Tenthredinoidea</taxon>
        <taxon>Diprionidae</taxon>
        <taxon>Diprioninae</taxon>
        <taxon>Neodiprion</taxon>
    </lineage>
</organism>
<proteinExistence type="predicted"/>
<name>A0ABM3FRC9_NEOLC</name>
<keyword evidence="2" id="KW-1185">Reference proteome</keyword>
<dbReference type="Proteomes" id="UP000829291">
    <property type="component" value="Chromosome 3"/>
</dbReference>
<protein>
    <submittedName>
        <fullName evidence="3">Serine/threonine-protein kinase PRP4 homolog</fullName>
    </submittedName>
</protein>
<evidence type="ECO:0000256" key="1">
    <source>
        <dbReference type="SAM" id="MobiDB-lite"/>
    </source>
</evidence>
<gene>
    <name evidence="3" type="primary">LOC124293524</name>
</gene>
<feature type="region of interest" description="Disordered" evidence="1">
    <location>
        <begin position="126"/>
        <end position="147"/>
    </location>
</feature>
<feature type="compositionally biased region" description="Basic residues" evidence="1">
    <location>
        <begin position="59"/>
        <end position="74"/>
    </location>
</feature>
<accession>A0ABM3FRC9</accession>
<evidence type="ECO:0000313" key="2">
    <source>
        <dbReference type="Proteomes" id="UP000829291"/>
    </source>
</evidence>
<evidence type="ECO:0000313" key="3">
    <source>
        <dbReference type="RefSeq" id="XP_046590586.1"/>
    </source>
</evidence>
<dbReference type="GO" id="GO:0016301">
    <property type="term" value="F:kinase activity"/>
    <property type="evidence" value="ECO:0007669"/>
    <property type="project" value="UniProtKB-KW"/>
</dbReference>
<feature type="compositionally biased region" description="Polar residues" evidence="1">
    <location>
        <begin position="383"/>
        <end position="398"/>
    </location>
</feature>
<dbReference type="RefSeq" id="XP_046590586.1">
    <property type="nucleotide sequence ID" value="XM_046734630.1"/>
</dbReference>
<sequence length="488" mass="55590">MLSNATFNMDQPYRPSSNRLFGQLRPRRREARSSVRDVEKKHRKHDHKHHHTDHESNKNKKKHKHKHKKKHKLERHAGGESGAETPEYRKLIRRAAMMRRKRANLYEDAWDPVDSGYEEPVIYSASGKLTSGSGKRRRSPEEKDEVKRDVISASVALQPWLNPKSDDPMTSGYLNQLTNRLVRESLTPPVYEERKSANGRSLADDEVMLLSKREAWRNENEQQLEEVAFGKDMRGKWRDEERFKKLTDIDRKKKFDDDGIGRQKREGDEKRNSNSSNSLGSAQLSQVAKNEKVGNSTPTVNDANLVKRSTNLDNVINRNSTKAVSLQTENSEAKFLDSKLSSLVSGAKNEQGLISGVHERGESQNEVDRVPRTEYKQRHSTLSRELQSGGPDQSTQNPDQKESITRKIAIIDKNSATSEEPIEKRNGKRSSPFVIPEADGSAILPHLEVSEQRQQQKQAAKTETDDQRDIANQVLGLDNPLILGLNTY</sequence>
<feature type="region of interest" description="Disordered" evidence="1">
    <location>
        <begin position="352"/>
        <end position="433"/>
    </location>
</feature>
<feature type="compositionally biased region" description="Polar residues" evidence="1">
    <location>
        <begin position="273"/>
        <end position="305"/>
    </location>
</feature>
<feature type="compositionally biased region" description="Basic and acidic residues" evidence="1">
    <location>
        <begin position="357"/>
        <end position="377"/>
    </location>
</feature>
<feature type="region of interest" description="Disordered" evidence="1">
    <location>
        <begin position="254"/>
        <end position="305"/>
    </location>
</feature>